<comment type="caution">
    <text evidence="11">The sequence shown here is derived from an EMBL/GenBank/DDBJ whole genome shotgun (WGS) entry which is preliminary data.</text>
</comment>
<evidence type="ECO:0000256" key="5">
    <source>
        <dbReference type="ARBA" id="ARBA00023242"/>
    </source>
</evidence>
<evidence type="ECO:0000256" key="2">
    <source>
        <dbReference type="ARBA" id="ARBA00022763"/>
    </source>
</evidence>
<evidence type="ECO:0000256" key="3">
    <source>
        <dbReference type="ARBA" id="ARBA00023125"/>
    </source>
</evidence>
<dbReference type="EMBL" id="JAKIXB020000013">
    <property type="protein sequence ID" value="KAL1602869.1"/>
    <property type="molecule type" value="Genomic_DNA"/>
</dbReference>
<evidence type="ECO:0000256" key="1">
    <source>
        <dbReference type="ARBA" id="ARBA00004123"/>
    </source>
</evidence>
<protein>
    <recommendedName>
        <fullName evidence="7">Non-homologous end-joining factor 1</fullName>
    </recommendedName>
</protein>
<name>A0ABR3REJ5_9PLEO</name>
<organism evidence="11 12">
    <name type="scientific">Nothophoma quercina</name>
    <dbReference type="NCBI Taxonomy" id="749835"/>
    <lineage>
        <taxon>Eukaryota</taxon>
        <taxon>Fungi</taxon>
        <taxon>Dikarya</taxon>
        <taxon>Ascomycota</taxon>
        <taxon>Pezizomycotina</taxon>
        <taxon>Dothideomycetes</taxon>
        <taxon>Pleosporomycetidae</taxon>
        <taxon>Pleosporales</taxon>
        <taxon>Pleosporineae</taxon>
        <taxon>Didymellaceae</taxon>
        <taxon>Nothophoma</taxon>
    </lineage>
</organism>
<feature type="domain" description="XLF-like N-terminal" evidence="9">
    <location>
        <begin position="3"/>
        <end position="125"/>
    </location>
</feature>
<sequence length="550" mass="61321">MSSWRVLELSEQPDGEPIPQLLVKPAFKPDSYTVHLTCLTNIWSEDVDLDGIVERATQQQSPIEVSRQDTAQLAILLENVKNSLGSSDEAECRLTREGTDGITLHTTIRLPEPLDVLTWKFHLQRRTMVILKNELILPLLVSSHIQYERINDLVTTIENKDKAITRMVDQFEASNLDLTAAFPSIGGLKTGRKLIKREQAARHLPALRPFQQDVWRQETAQLADSDVTTLGLFQEALVQCTPDVPSTLQADDGAEHWLSEVPSSLTYAKPAVKIRTKDPAPPFQPPRHGHESSPVLDDDTDDEFEVHENFKTRNLPKLASQVPEPTAPSAQQKKAAAAADDGDDEDSTEDDDDLDVPPRSQDQSQRQTRDRISRQIRQRTKSPSPKTPAEPATSPPPVNRPKAKGFRIGGKAKKATSEPALREEAAPEDDSARESMPPPLQVDSRAGVSPRKPRKPFKIGGKNKASQEAASSQRDITVSPSTQRFRGAHSPTPKSSPPPMPQVLEKELTPIEAVHEETPEEKAERKRAELKRKNEEIAKKQAQHKKKKRF</sequence>
<keyword evidence="3" id="KW-0238">DNA-binding</keyword>
<comment type="subcellular location">
    <subcellularLocation>
        <location evidence="1">Nucleus</location>
    </subcellularLocation>
</comment>
<feature type="compositionally biased region" description="Basic and acidic residues" evidence="8">
    <location>
        <begin position="420"/>
        <end position="433"/>
    </location>
</feature>
<dbReference type="InterPro" id="IPR015381">
    <property type="entry name" value="XLF-like_N"/>
</dbReference>
<evidence type="ECO:0000313" key="11">
    <source>
        <dbReference type="EMBL" id="KAL1602869.1"/>
    </source>
</evidence>
<keyword evidence="4" id="KW-0234">DNA repair</keyword>
<keyword evidence="5" id="KW-0539">Nucleus</keyword>
<reference evidence="11 12" key="1">
    <citation type="submission" date="2024-02" db="EMBL/GenBank/DDBJ databases">
        <title>De novo assembly and annotation of 12 fungi associated with fruit tree decline syndrome in Ontario, Canada.</title>
        <authorList>
            <person name="Sulman M."/>
            <person name="Ellouze W."/>
            <person name="Ilyukhin E."/>
        </authorList>
    </citation>
    <scope>NUCLEOTIDE SEQUENCE [LARGE SCALE GENOMIC DNA]</scope>
    <source>
        <strain evidence="11 12">M97-236</strain>
    </source>
</reference>
<feature type="compositionally biased region" description="Pro residues" evidence="8">
    <location>
        <begin position="385"/>
        <end position="399"/>
    </location>
</feature>
<evidence type="ECO:0000256" key="6">
    <source>
        <dbReference type="ARBA" id="ARBA00025747"/>
    </source>
</evidence>
<evidence type="ECO:0000313" key="12">
    <source>
        <dbReference type="Proteomes" id="UP001521222"/>
    </source>
</evidence>
<evidence type="ECO:0000259" key="10">
    <source>
        <dbReference type="Pfam" id="PF21928"/>
    </source>
</evidence>
<feature type="compositionally biased region" description="Acidic residues" evidence="8">
    <location>
        <begin position="340"/>
        <end position="355"/>
    </location>
</feature>
<dbReference type="Pfam" id="PF21928">
    <property type="entry name" value="XLF_CC"/>
    <property type="match status" value="1"/>
</dbReference>
<feature type="compositionally biased region" description="Low complexity" evidence="8">
    <location>
        <begin position="327"/>
        <end position="339"/>
    </location>
</feature>
<dbReference type="InterPro" id="IPR052287">
    <property type="entry name" value="NHEJ_factor"/>
</dbReference>
<dbReference type="CDD" id="cd22285">
    <property type="entry name" value="HD_XLF_N"/>
    <property type="match status" value="1"/>
</dbReference>
<keyword evidence="12" id="KW-1185">Reference proteome</keyword>
<evidence type="ECO:0000256" key="8">
    <source>
        <dbReference type="SAM" id="MobiDB-lite"/>
    </source>
</evidence>
<feature type="compositionally biased region" description="Basic and acidic residues" evidence="8">
    <location>
        <begin position="504"/>
        <end position="539"/>
    </location>
</feature>
<proteinExistence type="inferred from homology"/>
<feature type="compositionally biased region" description="Polar residues" evidence="8">
    <location>
        <begin position="464"/>
        <end position="484"/>
    </location>
</feature>
<evidence type="ECO:0000256" key="4">
    <source>
        <dbReference type="ARBA" id="ARBA00023204"/>
    </source>
</evidence>
<gene>
    <name evidence="11" type="ORF">SLS59_004524</name>
</gene>
<feature type="compositionally biased region" description="Acidic residues" evidence="8">
    <location>
        <begin position="296"/>
        <end position="305"/>
    </location>
</feature>
<dbReference type="InterPro" id="IPR038051">
    <property type="entry name" value="XRCC4-like_N_sf"/>
</dbReference>
<dbReference type="Pfam" id="PF09302">
    <property type="entry name" value="XLF"/>
    <property type="match status" value="1"/>
</dbReference>
<keyword evidence="2" id="KW-0227">DNA damage</keyword>
<dbReference type="PANTHER" id="PTHR32235:SF1">
    <property type="entry name" value="NON-HOMOLOGOUS END-JOINING FACTOR 1"/>
    <property type="match status" value="1"/>
</dbReference>
<comment type="similarity">
    <text evidence="6">Belongs to the XRCC4-XLF family. XLF subfamily.</text>
</comment>
<feature type="compositionally biased region" description="Basic residues" evidence="8">
    <location>
        <begin position="401"/>
        <end position="414"/>
    </location>
</feature>
<feature type="domain" description="XLF-like coiled-coil region" evidence="10">
    <location>
        <begin position="131"/>
        <end position="179"/>
    </location>
</feature>
<dbReference type="InterPro" id="IPR053829">
    <property type="entry name" value="XLF-like_CC"/>
</dbReference>
<accession>A0ABR3REJ5</accession>
<feature type="compositionally biased region" description="Basic residues" evidence="8">
    <location>
        <begin position="541"/>
        <end position="550"/>
    </location>
</feature>
<dbReference type="Proteomes" id="UP001521222">
    <property type="component" value="Unassembled WGS sequence"/>
</dbReference>
<dbReference type="PANTHER" id="PTHR32235">
    <property type="entry name" value="NON-HOMOLOGOUS END-JOINING FACTOR 1"/>
    <property type="match status" value="1"/>
</dbReference>
<evidence type="ECO:0000256" key="7">
    <source>
        <dbReference type="ARBA" id="ARBA00044529"/>
    </source>
</evidence>
<evidence type="ECO:0000259" key="9">
    <source>
        <dbReference type="Pfam" id="PF09302"/>
    </source>
</evidence>
<feature type="region of interest" description="Disordered" evidence="8">
    <location>
        <begin position="276"/>
        <end position="550"/>
    </location>
</feature>
<dbReference type="Gene3D" id="2.170.210.10">
    <property type="entry name" value="DNA double-strand break repair and VJ recombination XRCC4, N-terminal"/>
    <property type="match status" value="1"/>
</dbReference>